<dbReference type="Proteomes" id="UP000011991">
    <property type="component" value="Unassembled WGS sequence"/>
</dbReference>
<dbReference type="InterPro" id="IPR001611">
    <property type="entry name" value="Leu-rich_rpt"/>
</dbReference>
<dbReference type="PANTHER" id="PTHR12904">
    <property type="match status" value="1"/>
</dbReference>
<dbReference type="PANTHER" id="PTHR12904:SF23">
    <property type="entry name" value="PROTEIN ZER-1 HOMOLOG"/>
    <property type="match status" value="1"/>
</dbReference>
<evidence type="ECO:0000313" key="2">
    <source>
        <dbReference type="Proteomes" id="UP000011991"/>
    </source>
</evidence>
<gene>
    <name evidence="1" type="ORF">RMSM_04280</name>
</gene>
<evidence type="ECO:0000313" key="1">
    <source>
        <dbReference type="EMBL" id="EMI18805.1"/>
    </source>
</evidence>
<reference evidence="1 2" key="1">
    <citation type="journal article" date="2013" name="Mar. Genomics">
        <title>Expression of sulfatases in Rhodopirellula baltica and the diversity of sulfatases in the genus Rhodopirellula.</title>
        <authorList>
            <person name="Wegner C.E."/>
            <person name="Richter-Heitmann T."/>
            <person name="Klindworth A."/>
            <person name="Klockow C."/>
            <person name="Richter M."/>
            <person name="Achstetter T."/>
            <person name="Glockner F.O."/>
            <person name="Harder J."/>
        </authorList>
    </citation>
    <scope>NUCLEOTIDE SEQUENCE [LARGE SCALE GENOMIC DNA]</scope>
    <source>
        <strain evidence="1 2">SM1</strain>
    </source>
</reference>
<organism evidence="1 2">
    <name type="scientific">Rhodopirellula maiorica SM1</name>
    <dbReference type="NCBI Taxonomy" id="1265738"/>
    <lineage>
        <taxon>Bacteria</taxon>
        <taxon>Pseudomonadati</taxon>
        <taxon>Planctomycetota</taxon>
        <taxon>Planctomycetia</taxon>
        <taxon>Pirellulales</taxon>
        <taxon>Pirellulaceae</taxon>
        <taxon>Novipirellula</taxon>
    </lineage>
</organism>
<protein>
    <submittedName>
        <fullName evidence="1">Putative secreted protein</fullName>
    </submittedName>
</protein>
<dbReference type="AlphaFoldDB" id="M5RHP6"/>
<accession>M5RHP6</accession>
<keyword evidence="2" id="KW-1185">Reference proteome</keyword>
<dbReference type="OrthoDB" id="272105at2"/>
<sequence>MKRIRSQISIRIMLLLTAVIAVVLAYYANGLRKRKVAMQTVVSLGGSGDGPLEGSEWLRYLLDDDDFFREISRLSVSYDTTNYDVKRPIGDIELAAAIDCLPSPNRLNVLRLDGSAVSDDGLYCLKVLSNLESLSLRKTLITDAGLQRITHCVKLKELNLSQTAIDGRGLRSLARLQQLEQLDLSHTRVTEYELLHLPELKNLQGLDLAGTPFLGGGFRFLVAKLPNLEKLDLYGTEIGKNGTAARYFQRYAEKLICLRELSLARTQITGGPSISTTLSFA</sequence>
<dbReference type="Gene3D" id="3.80.10.10">
    <property type="entry name" value="Ribonuclease Inhibitor"/>
    <property type="match status" value="1"/>
</dbReference>
<dbReference type="InterPro" id="IPR051341">
    <property type="entry name" value="Zyg-11_UBL_adapter"/>
</dbReference>
<name>M5RHP6_9BACT</name>
<dbReference type="InterPro" id="IPR032675">
    <property type="entry name" value="LRR_dom_sf"/>
</dbReference>
<dbReference type="Pfam" id="PF13855">
    <property type="entry name" value="LRR_8"/>
    <property type="match status" value="1"/>
</dbReference>
<comment type="caution">
    <text evidence="1">The sequence shown here is derived from an EMBL/GenBank/DDBJ whole genome shotgun (WGS) entry which is preliminary data.</text>
</comment>
<proteinExistence type="predicted"/>
<dbReference type="RefSeq" id="WP_008700045.1">
    <property type="nucleotide sequence ID" value="NZ_ANOG01000613.1"/>
</dbReference>
<dbReference type="SUPFAM" id="SSF52047">
    <property type="entry name" value="RNI-like"/>
    <property type="match status" value="1"/>
</dbReference>
<dbReference type="PATRIC" id="fig|1265738.3.peg.4287"/>
<dbReference type="EMBL" id="ANOG01000613">
    <property type="protein sequence ID" value="EMI18805.1"/>
    <property type="molecule type" value="Genomic_DNA"/>
</dbReference>